<dbReference type="Pfam" id="PF01909">
    <property type="entry name" value="NTP_transf_2"/>
    <property type="match status" value="1"/>
</dbReference>
<dbReference type="CDD" id="cd05403">
    <property type="entry name" value="NT_KNTase_like"/>
    <property type="match status" value="1"/>
</dbReference>
<evidence type="ECO:0000259" key="1">
    <source>
        <dbReference type="Pfam" id="PF01909"/>
    </source>
</evidence>
<dbReference type="EMBL" id="JACPSX010000153">
    <property type="protein sequence ID" value="MBI3014988.1"/>
    <property type="molecule type" value="Genomic_DNA"/>
</dbReference>
<protein>
    <submittedName>
        <fullName evidence="2">Nucleotidyltransferase domain-containing protein</fullName>
    </submittedName>
</protein>
<dbReference type="PANTHER" id="PTHR37030:SF1">
    <property type="entry name" value="NUCLEOTIDYLTRANSFERASE"/>
    <property type="match status" value="1"/>
</dbReference>
<organism evidence="2 3">
    <name type="scientific">Tectimicrobiota bacterium</name>
    <dbReference type="NCBI Taxonomy" id="2528274"/>
    <lineage>
        <taxon>Bacteria</taxon>
        <taxon>Pseudomonadati</taxon>
        <taxon>Nitrospinota/Tectimicrobiota group</taxon>
        <taxon>Candidatus Tectimicrobiota</taxon>
    </lineage>
</organism>
<feature type="domain" description="Polymerase nucleotidyl transferase" evidence="1">
    <location>
        <begin position="12"/>
        <end position="77"/>
    </location>
</feature>
<dbReference type="InterPro" id="IPR043519">
    <property type="entry name" value="NT_sf"/>
</dbReference>
<dbReference type="InterPro" id="IPR002934">
    <property type="entry name" value="Polymerase_NTP_transf_dom"/>
</dbReference>
<dbReference type="AlphaFoldDB" id="A0A932GQ08"/>
<gene>
    <name evidence="2" type="ORF">HYY65_08035</name>
</gene>
<accession>A0A932GQ08</accession>
<name>A0A932GQ08_UNCTE</name>
<evidence type="ECO:0000313" key="3">
    <source>
        <dbReference type="Proteomes" id="UP000741360"/>
    </source>
</evidence>
<dbReference type="Proteomes" id="UP000741360">
    <property type="component" value="Unassembled WGS sequence"/>
</dbReference>
<proteinExistence type="predicted"/>
<dbReference type="PANTHER" id="PTHR37030">
    <property type="entry name" value="NUCLEOTIDYLTRANSFERASE"/>
    <property type="match status" value="1"/>
</dbReference>
<dbReference type="Gene3D" id="3.30.460.10">
    <property type="entry name" value="Beta Polymerase, domain 2"/>
    <property type="match status" value="1"/>
</dbReference>
<evidence type="ECO:0000313" key="2">
    <source>
        <dbReference type="EMBL" id="MBI3014988.1"/>
    </source>
</evidence>
<sequence length="105" mass="11656">MVSQEILDELVRRIVDAVHPHRIVLFGSAAAGRMGPHSDLDVLVVMPDGTHRRHTARRIYRTLSGLGISKDVVVVTESDVQQFADEPSLVICPAIKEGRELYRVS</sequence>
<reference evidence="2" key="1">
    <citation type="submission" date="2020-07" db="EMBL/GenBank/DDBJ databases">
        <title>Huge and variable diversity of episymbiotic CPR bacteria and DPANN archaea in groundwater ecosystems.</title>
        <authorList>
            <person name="He C.Y."/>
            <person name="Keren R."/>
            <person name="Whittaker M."/>
            <person name="Farag I.F."/>
            <person name="Doudna J."/>
            <person name="Cate J.H.D."/>
            <person name="Banfield J.F."/>
        </authorList>
    </citation>
    <scope>NUCLEOTIDE SEQUENCE</scope>
    <source>
        <strain evidence="2">NC_groundwater_717_Ag_S-0.2um_59_8</strain>
    </source>
</reference>
<dbReference type="GO" id="GO:0016779">
    <property type="term" value="F:nucleotidyltransferase activity"/>
    <property type="evidence" value="ECO:0007669"/>
    <property type="project" value="InterPro"/>
</dbReference>
<comment type="caution">
    <text evidence="2">The sequence shown here is derived from an EMBL/GenBank/DDBJ whole genome shotgun (WGS) entry which is preliminary data.</text>
</comment>
<dbReference type="SUPFAM" id="SSF81301">
    <property type="entry name" value="Nucleotidyltransferase"/>
    <property type="match status" value="1"/>
</dbReference>